<dbReference type="CDD" id="cd01949">
    <property type="entry name" value="GGDEF"/>
    <property type="match status" value="1"/>
</dbReference>
<dbReference type="SMART" id="SM00052">
    <property type="entry name" value="EAL"/>
    <property type="match status" value="1"/>
</dbReference>
<dbReference type="InterPro" id="IPR029787">
    <property type="entry name" value="Nucleotide_cyclase"/>
</dbReference>
<dbReference type="InterPro" id="IPR042461">
    <property type="entry name" value="LapD_MoxY_peri_C"/>
</dbReference>
<dbReference type="Gene3D" id="3.30.110.200">
    <property type="match status" value="1"/>
</dbReference>
<name>A0A516SF55_9NEIS</name>
<dbReference type="AlphaFoldDB" id="A0A516SF55"/>
<dbReference type="Pfam" id="PF00563">
    <property type="entry name" value="EAL"/>
    <property type="match status" value="1"/>
</dbReference>
<dbReference type="InterPro" id="IPR001633">
    <property type="entry name" value="EAL_dom"/>
</dbReference>
<dbReference type="InterPro" id="IPR050706">
    <property type="entry name" value="Cyclic-di-GMP_PDE-like"/>
</dbReference>
<dbReference type="InterPro" id="IPR035919">
    <property type="entry name" value="EAL_sf"/>
</dbReference>
<dbReference type="GO" id="GO:0071111">
    <property type="term" value="F:cyclic-guanylate-specific phosphodiesterase activity"/>
    <property type="evidence" value="ECO:0007669"/>
    <property type="project" value="InterPro"/>
</dbReference>
<dbReference type="PROSITE" id="PS50883">
    <property type="entry name" value="EAL"/>
    <property type="match status" value="1"/>
</dbReference>
<gene>
    <name evidence="5" type="ORF">FNU76_10575</name>
</gene>
<keyword evidence="1" id="KW-0812">Transmembrane</keyword>
<sequence>MSLLRQLWLVVLLSTLLAFLGGFAVNLASARQYLEQQLMAQSADSAASLALSMSQQSKDLATTELLVSALFDSGHFRMIRFEDVHGRVRVERRNDADSARVPAWFSRLMPLHVEAGTGMVSDGWNQAGKVVLVAHERFAYESLWLGARNFLLVMALTGMLSAMAVFALIRWVRRPLSQLMVQADAIGKRNFITIAEPNVTELRRVVRSMNLMVDRVKAMFAEQAARIEDLRGAANRDALTGLPNRDHFLGRLRQTLADEGAAARGALLLIRLHDLLGINRSLGRAEADGYIRRVGAQLQAGLPAGQDWLLARLNGADFAVLAQDADVAQAEASALGLLQALQDIALEGHTEARNIAHIGVAFYQRGSNEGSLLSAADQALARAEAQGGNQYALGEIETVQGVGLQEWREILDRALAYRSFEMASFPVLDLHKQLIHHEVLLRLQPKEGELLTAGQFMPMAGRFGYLGQLDLVAIELACERLKRQSEPLAVNISSASISDEAFLASLPPLLARYREVASLLWFEVNEYGLGGDYQRLVTFSTIVREFGSKVGIEHFGRQFGRIPALYDLRLDYLKIDGSFIRDIDQQDGNQMLLKAIIGVADGAGLLVLAEAVHTEAEWQTLCRLGTQGMTGPLATRQYGLG</sequence>
<dbReference type="EMBL" id="CP041730">
    <property type="protein sequence ID" value="QDQ26772.1"/>
    <property type="molecule type" value="Genomic_DNA"/>
</dbReference>
<dbReference type="Pfam" id="PF16448">
    <property type="entry name" value="LapD_MoxY_N"/>
    <property type="match status" value="1"/>
</dbReference>
<dbReference type="SUPFAM" id="SSF55073">
    <property type="entry name" value="Nucleotide cyclase"/>
    <property type="match status" value="1"/>
</dbReference>
<evidence type="ECO:0000313" key="6">
    <source>
        <dbReference type="Proteomes" id="UP000317550"/>
    </source>
</evidence>
<dbReference type="GO" id="GO:0007165">
    <property type="term" value="P:signal transduction"/>
    <property type="evidence" value="ECO:0007669"/>
    <property type="project" value="InterPro"/>
</dbReference>
<dbReference type="CDD" id="cd01948">
    <property type="entry name" value="EAL"/>
    <property type="match status" value="1"/>
</dbReference>
<feature type="domain" description="HAMP" evidence="3">
    <location>
        <begin position="170"/>
        <end position="221"/>
    </location>
</feature>
<evidence type="ECO:0000259" key="4">
    <source>
        <dbReference type="PROSITE" id="PS50887"/>
    </source>
</evidence>
<evidence type="ECO:0000313" key="5">
    <source>
        <dbReference type="EMBL" id="QDQ26772.1"/>
    </source>
</evidence>
<feature type="transmembrane region" description="Helical" evidence="1">
    <location>
        <begin position="150"/>
        <end position="172"/>
    </location>
</feature>
<feature type="domain" description="GGDEF" evidence="4">
    <location>
        <begin position="263"/>
        <end position="396"/>
    </location>
</feature>
<dbReference type="Pfam" id="PF00990">
    <property type="entry name" value="GGDEF"/>
    <property type="match status" value="1"/>
</dbReference>
<keyword evidence="1" id="KW-0472">Membrane</keyword>
<dbReference type="PANTHER" id="PTHR33121">
    <property type="entry name" value="CYCLIC DI-GMP PHOSPHODIESTERASE PDEF"/>
    <property type="match status" value="1"/>
</dbReference>
<evidence type="ECO:0000256" key="1">
    <source>
        <dbReference type="SAM" id="Phobius"/>
    </source>
</evidence>
<reference evidence="6" key="1">
    <citation type="submission" date="2019-07" db="EMBL/GenBank/DDBJ databases">
        <title>Chitinimonas sp. nov., isolated from Ny-Alesund, arctica soil.</title>
        <authorList>
            <person name="Xu Q."/>
            <person name="Peng F."/>
        </authorList>
    </citation>
    <scope>NUCLEOTIDE SEQUENCE [LARGE SCALE GENOMIC DNA]</scope>
    <source>
        <strain evidence="6">R3-44</strain>
    </source>
</reference>
<dbReference type="InterPro" id="IPR000160">
    <property type="entry name" value="GGDEF_dom"/>
</dbReference>
<dbReference type="NCBIfam" id="TIGR00254">
    <property type="entry name" value="GGDEF"/>
    <property type="match status" value="1"/>
</dbReference>
<dbReference type="SMART" id="SM00304">
    <property type="entry name" value="HAMP"/>
    <property type="match status" value="1"/>
</dbReference>
<dbReference type="KEGG" id="cari:FNU76_10575"/>
<evidence type="ECO:0000259" key="2">
    <source>
        <dbReference type="PROSITE" id="PS50883"/>
    </source>
</evidence>
<keyword evidence="1" id="KW-1133">Transmembrane helix</keyword>
<protein>
    <submittedName>
        <fullName evidence="5">EAL domain-containing protein</fullName>
    </submittedName>
</protein>
<dbReference type="InterPro" id="IPR003660">
    <property type="entry name" value="HAMP_dom"/>
</dbReference>
<dbReference type="PROSITE" id="PS50887">
    <property type="entry name" value="GGDEF"/>
    <property type="match status" value="1"/>
</dbReference>
<dbReference type="Gene3D" id="3.20.20.450">
    <property type="entry name" value="EAL domain"/>
    <property type="match status" value="1"/>
</dbReference>
<dbReference type="Proteomes" id="UP000317550">
    <property type="component" value="Chromosome"/>
</dbReference>
<evidence type="ECO:0000259" key="3">
    <source>
        <dbReference type="PROSITE" id="PS50885"/>
    </source>
</evidence>
<dbReference type="Gene3D" id="3.30.70.270">
    <property type="match status" value="1"/>
</dbReference>
<dbReference type="OrthoDB" id="23692at2"/>
<dbReference type="SUPFAM" id="SSF141868">
    <property type="entry name" value="EAL domain-like"/>
    <property type="match status" value="1"/>
</dbReference>
<dbReference type="RefSeq" id="WP_144278166.1">
    <property type="nucleotide sequence ID" value="NZ_CP041730.1"/>
</dbReference>
<proteinExistence type="predicted"/>
<dbReference type="InterPro" id="IPR032244">
    <property type="entry name" value="LapD_MoxY_N"/>
</dbReference>
<dbReference type="Gene3D" id="6.10.340.10">
    <property type="match status" value="1"/>
</dbReference>
<dbReference type="GO" id="GO:0016020">
    <property type="term" value="C:membrane"/>
    <property type="evidence" value="ECO:0007669"/>
    <property type="project" value="InterPro"/>
</dbReference>
<dbReference type="Gene3D" id="6.20.270.20">
    <property type="entry name" value="LapD/MoxY periplasmic domain"/>
    <property type="match status" value="1"/>
</dbReference>
<organism evidence="5 6">
    <name type="scientific">Chitinimonas arctica</name>
    <dbReference type="NCBI Taxonomy" id="2594795"/>
    <lineage>
        <taxon>Bacteria</taxon>
        <taxon>Pseudomonadati</taxon>
        <taxon>Pseudomonadota</taxon>
        <taxon>Betaproteobacteria</taxon>
        <taxon>Neisseriales</taxon>
        <taxon>Chitinibacteraceae</taxon>
        <taxon>Chitinimonas</taxon>
    </lineage>
</organism>
<dbReference type="InterPro" id="IPR043128">
    <property type="entry name" value="Rev_trsase/Diguanyl_cyclase"/>
</dbReference>
<accession>A0A516SF55</accession>
<dbReference type="SMART" id="SM00267">
    <property type="entry name" value="GGDEF"/>
    <property type="match status" value="1"/>
</dbReference>
<dbReference type="PANTHER" id="PTHR33121:SF23">
    <property type="entry name" value="CYCLIC DI-GMP PHOSPHODIESTERASE PDEB"/>
    <property type="match status" value="1"/>
</dbReference>
<keyword evidence="6" id="KW-1185">Reference proteome</keyword>
<feature type="domain" description="EAL" evidence="2">
    <location>
        <begin position="404"/>
        <end position="641"/>
    </location>
</feature>
<dbReference type="PROSITE" id="PS50885">
    <property type="entry name" value="HAMP"/>
    <property type="match status" value="1"/>
</dbReference>